<dbReference type="EMBL" id="FTOC01000004">
    <property type="protein sequence ID" value="SIS45748.1"/>
    <property type="molecule type" value="Genomic_DNA"/>
</dbReference>
<protein>
    <submittedName>
        <fullName evidence="1">Uncharacterized protein</fullName>
    </submittedName>
</protein>
<organism evidence="1 2">
    <name type="scientific">Salimicrobium flavidum</name>
    <dbReference type="NCBI Taxonomy" id="570947"/>
    <lineage>
        <taxon>Bacteria</taxon>
        <taxon>Bacillati</taxon>
        <taxon>Bacillota</taxon>
        <taxon>Bacilli</taxon>
        <taxon>Bacillales</taxon>
        <taxon>Bacillaceae</taxon>
        <taxon>Salimicrobium</taxon>
    </lineage>
</organism>
<dbReference type="STRING" id="570947.SAMN05421687_104161"/>
<accession>A0A1N7J8R3</accession>
<dbReference type="AlphaFoldDB" id="A0A1N7J8R3"/>
<dbReference type="RefSeq" id="WP_076558348.1">
    <property type="nucleotide sequence ID" value="NZ_FTOC01000004.1"/>
</dbReference>
<name>A0A1N7J8R3_9BACI</name>
<gene>
    <name evidence="1" type="ORF">SAMN05421687_104161</name>
</gene>
<keyword evidence="2" id="KW-1185">Reference proteome</keyword>
<evidence type="ECO:0000313" key="2">
    <source>
        <dbReference type="Proteomes" id="UP000187608"/>
    </source>
</evidence>
<evidence type="ECO:0000313" key="1">
    <source>
        <dbReference type="EMBL" id="SIS45748.1"/>
    </source>
</evidence>
<sequence length="59" mass="6561">MFLSKGLLWFIVDFHPYGWKLAAGMTWATGISLHSIPVIFRLCSPAGISTLPSNINNRL</sequence>
<proteinExistence type="predicted"/>
<dbReference type="Proteomes" id="UP000187608">
    <property type="component" value="Unassembled WGS sequence"/>
</dbReference>
<reference evidence="2" key="1">
    <citation type="submission" date="2017-01" db="EMBL/GenBank/DDBJ databases">
        <authorList>
            <person name="Varghese N."/>
            <person name="Submissions S."/>
        </authorList>
    </citation>
    <scope>NUCLEOTIDE SEQUENCE [LARGE SCALE GENOMIC DNA]</scope>
    <source>
        <strain evidence="2">DSM 23127</strain>
    </source>
</reference>